<accession>A0A7E4VIX9</accession>
<keyword evidence="3" id="KW-1185">Reference proteome</keyword>
<dbReference type="Proteomes" id="UP000492821">
    <property type="component" value="Unassembled WGS sequence"/>
</dbReference>
<name>A0A7E4VIX9_PANRE</name>
<organism evidence="3 4">
    <name type="scientific">Panagrellus redivivus</name>
    <name type="common">Microworm</name>
    <dbReference type="NCBI Taxonomy" id="6233"/>
    <lineage>
        <taxon>Eukaryota</taxon>
        <taxon>Metazoa</taxon>
        <taxon>Ecdysozoa</taxon>
        <taxon>Nematoda</taxon>
        <taxon>Chromadorea</taxon>
        <taxon>Rhabditida</taxon>
        <taxon>Tylenchina</taxon>
        <taxon>Panagrolaimomorpha</taxon>
        <taxon>Panagrolaimoidea</taxon>
        <taxon>Panagrolaimidae</taxon>
        <taxon>Panagrellus</taxon>
    </lineage>
</organism>
<feature type="region of interest" description="Disordered" evidence="1">
    <location>
        <begin position="352"/>
        <end position="477"/>
    </location>
</feature>
<evidence type="ECO:0000313" key="4">
    <source>
        <dbReference type="WBParaSite" id="Pan_g21474.t1"/>
    </source>
</evidence>
<feature type="compositionally biased region" description="Low complexity" evidence="1">
    <location>
        <begin position="390"/>
        <end position="402"/>
    </location>
</feature>
<proteinExistence type="predicted"/>
<dbReference type="InterPro" id="IPR001025">
    <property type="entry name" value="BAH_dom"/>
</dbReference>
<dbReference type="WBParaSite" id="Pan_g21474.t1">
    <property type="protein sequence ID" value="Pan_g21474.t1"/>
    <property type="gene ID" value="Pan_g21474"/>
</dbReference>
<feature type="compositionally biased region" description="Low complexity" evidence="1">
    <location>
        <begin position="69"/>
        <end position="86"/>
    </location>
</feature>
<feature type="compositionally biased region" description="Polar residues" evidence="1">
    <location>
        <begin position="409"/>
        <end position="431"/>
    </location>
</feature>
<dbReference type="Gene3D" id="2.30.30.490">
    <property type="match status" value="1"/>
</dbReference>
<dbReference type="PROSITE" id="PS51038">
    <property type="entry name" value="BAH"/>
    <property type="match status" value="1"/>
</dbReference>
<evidence type="ECO:0000313" key="3">
    <source>
        <dbReference type="Proteomes" id="UP000492821"/>
    </source>
</evidence>
<feature type="region of interest" description="Disordered" evidence="1">
    <location>
        <begin position="1"/>
        <end position="87"/>
    </location>
</feature>
<dbReference type="GO" id="GO:0003682">
    <property type="term" value="F:chromatin binding"/>
    <property type="evidence" value="ECO:0007669"/>
    <property type="project" value="InterPro"/>
</dbReference>
<evidence type="ECO:0000259" key="2">
    <source>
        <dbReference type="PROSITE" id="PS51038"/>
    </source>
</evidence>
<reference evidence="4" key="2">
    <citation type="submission" date="2020-10" db="UniProtKB">
        <authorList>
            <consortium name="WormBaseParasite"/>
        </authorList>
    </citation>
    <scope>IDENTIFICATION</scope>
</reference>
<feature type="compositionally biased region" description="Basic residues" evidence="1">
    <location>
        <begin position="354"/>
        <end position="370"/>
    </location>
</feature>
<dbReference type="InterPro" id="IPR043151">
    <property type="entry name" value="BAH_sf"/>
</dbReference>
<feature type="domain" description="BAH" evidence="2">
    <location>
        <begin position="531"/>
        <end position="655"/>
    </location>
</feature>
<reference evidence="3" key="1">
    <citation type="journal article" date="2013" name="Genetics">
        <title>The draft genome and transcriptome of Panagrellus redivivus are shaped by the harsh demands of a free-living lifestyle.</title>
        <authorList>
            <person name="Srinivasan J."/>
            <person name="Dillman A.R."/>
            <person name="Macchietto M.G."/>
            <person name="Heikkinen L."/>
            <person name="Lakso M."/>
            <person name="Fracchia K.M."/>
            <person name="Antoshechkin I."/>
            <person name="Mortazavi A."/>
            <person name="Wong G."/>
            <person name="Sternberg P.W."/>
        </authorList>
    </citation>
    <scope>NUCLEOTIDE SEQUENCE [LARGE SCALE GENOMIC DNA]</scope>
    <source>
        <strain evidence="3">MT8872</strain>
    </source>
</reference>
<dbReference type="AlphaFoldDB" id="A0A7E4VIX9"/>
<evidence type="ECO:0000256" key="1">
    <source>
        <dbReference type="SAM" id="MobiDB-lite"/>
    </source>
</evidence>
<feature type="compositionally biased region" description="Basic residues" evidence="1">
    <location>
        <begin position="450"/>
        <end position="460"/>
    </location>
</feature>
<sequence length="717" mass="79000">MASLMPQKLNRPAKIKMEITEDDEGPPVLDRVTPSPTDQSMLEPPPTLHPEVPQPGTSSFAMPNMSLYASNPGPSSSATSSISSTPDAFSERQTQMFFESINKSLQTQSSRIAPMQANRMAPIMPSSPLYSSFSMLQKVQPQARPMTTFQPLPHYYRNQITASALKPVIGKQMPKPLAAKPKPPIPMPILLQKPAIPIGKAVTPTNPSISISIKETRNSILENFLAASLNKPQQPRKVPSALIRALKKEPTVVVDDDDELPPPLIAATDMEPPAKRIKIDEDRPPSLEKATVPSYCNANYDDEAPPLLEREVPALNMGVKEEVCNLEAPVLVASEAPVLTASEAPVAAATSGAKGRKPVKKVPKITIKRVKSPDSDAPPTLEMYTTQEAGPSSMGSSSGVSSCAEEECTSPQTSAPLAPVNTDNKVPSTNRRSGRLQKENAAPAPSTRATPKRAASKRKASTAPDDMPAKKPRGRAKRQYIVPVSKPQAKCVLLESNWIPVGKAYADFIGHPRDHYVACCYPEIRHVAENVTLRIGDAILVNAEGDDGENVAYITKIYYDPDTGMRVEIFWYYRKHQCSTLVANASEAKFLADYQAGDRELIYYGEHSDNISCDTIQSPAHVLTFSEYNRYMAETKYDFLPEILQAQVSEFCSRGEDDYPRRKFLPHDDTPIDLVYFSRKCYKSGGRTNPLRDMGPCSALGRKRQLRPRRQRVHHDF</sequence>
<protein>
    <submittedName>
        <fullName evidence="4">BAH domain-containing protein</fullName>
    </submittedName>
</protein>